<reference evidence="3" key="1">
    <citation type="submission" date="2021-01" db="EMBL/GenBank/DDBJ databases">
        <authorList>
            <person name="Corre E."/>
            <person name="Pelletier E."/>
            <person name="Niang G."/>
            <person name="Scheremetjew M."/>
            <person name="Finn R."/>
            <person name="Kale V."/>
            <person name="Holt S."/>
            <person name="Cochrane G."/>
            <person name="Meng A."/>
            <person name="Brown T."/>
            <person name="Cohen L."/>
        </authorList>
    </citation>
    <scope>NUCLEOTIDE SEQUENCE</scope>
    <source>
        <strain evidence="3">CCMP147</strain>
    </source>
</reference>
<dbReference type="PANTHER" id="PTHR38894">
    <property type="entry name" value="TRANSMEMBRANE PROTEIN"/>
    <property type="match status" value="1"/>
</dbReference>
<feature type="compositionally biased region" description="Acidic residues" evidence="1">
    <location>
        <begin position="1"/>
        <end position="13"/>
    </location>
</feature>
<proteinExistence type="predicted"/>
<feature type="compositionally biased region" description="Basic and acidic residues" evidence="1">
    <location>
        <begin position="14"/>
        <end position="24"/>
    </location>
</feature>
<sequence>MDEPLLQESWADETEGRNDEDRSELPSWLEEENDSQHVASVSGKNEASREAPTSSTSWADDGADAAVPDGNAWDGDATDGRRPRSDGANFPKALLGLRIANVGTAVLLMASSITVMTTVLTWPPTTPARWVLAAYATMGGLLLICLESPFSALRTCVALNFGFLYNPLLRFIFHALMCSITWSFHTLLGNLTVVALAITAPVNAYCLCMHQSLTAERDAALKEEERLIEARVREERRRAMREIAERWADGNL</sequence>
<evidence type="ECO:0000256" key="1">
    <source>
        <dbReference type="SAM" id="MobiDB-lite"/>
    </source>
</evidence>
<dbReference type="AlphaFoldDB" id="A0A7R9WCL4"/>
<feature type="region of interest" description="Disordered" evidence="1">
    <location>
        <begin position="1"/>
        <end position="85"/>
    </location>
</feature>
<dbReference type="EMBL" id="HBED01035857">
    <property type="protein sequence ID" value="CAD8319593.1"/>
    <property type="molecule type" value="Transcribed_RNA"/>
</dbReference>
<feature type="transmembrane region" description="Helical" evidence="2">
    <location>
        <begin position="188"/>
        <end position="208"/>
    </location>
</feature>
<organism evidence="3">
    <name type="scientific">Pseudictyota dubia</name>
    <dbReference type="NCBI Taxonomy" id="2749911"/>
    <lineage>
        <taxon>Eukaryota</taxon>
        <taxon>Sar</taxon>
        <taxon>Stramenopiles</taxon>
        <taxon>Ochrophyta</taxon>
        <taxon>Bacillariophyta</taxon>
        <taxon>Mediophyceae</taxon>
        <taxon>Biddulphiophycidae</taxon>
        <taxon>Eupodiscales</taxon>
        <taxon>Odontellaceae</taxon>
        <taxon>Pseudictyota</taxon>
    </lineage>
</organism>
<keyword evidence="2" id="KW-0472">Membrane</keyword>
<dbReference type="PANTHER" id="PTHR38894:SF1">
    <property type="entry name" value="TRANSMEMBRANE PROTEIN"/>
    <property type="match status" value="1"/>
</dbReference>
<keyword evidence="2" id="KW-1133">Transmembrane helix</keyword>
<feature type="transmembrane region" description="Helical" evidence="2">
    <location>
        <begin position="99"/>
        <end position="122"/>
    </location>
</feature>
<accession>A0A7R9WCL4</accession>
<evidence type="ECO:0000256" key="2">
    <source>
        <dbReference type="SAM" id="Phobius"/>
    </source>
</evidence>
<gene>
    <name evidence="3" type="ORF">TDUB1175_LOCUS18009</name>
</gene>
<evidence type="ECO:0000313" key="3">
    <source>
        <dbReference type="EMBL" id="CAD8319593.1"/>
    </source>
</evidence>
<name>A0A7R9WCL4_9STRA</name>
<keyword evidence="2" id="KW-0812">Transmembrane</keyword>
<feature type="transmembrane region" description="Helical" evidence="2">
    <location>
        <begin position="158"/>
        <end position="182"/>
    </location>
</feature>
<feature type="transmembrane region" description="Helical" evidence="2">
    <location>
        <begin position="128"/>
        <end position="146"/>
    </location>
</feature>
<feature type="compositionally biased region" description="Polar residues" evidence="1">
    <location>
        <begin position="36"/>
        <end position="58"/>
    </location>
</feature>
<protein>
    <submittedName>
        <fullName evidence="3">Uncharacterized protein</fullName>
    </submittedName>
</protein>